<gene>
    <name evidence="8" type="ORF">N0B31_07200</name>
</gene>
<dbReference type="Pfam" id="PF02653">
    <property type="entry name" value="BPD_transp_2"/>
    <property type="match status" value="1"/>
</dbReference>
<evidence type="ECO:0000256" key="2">
    <source>
        <dbReference type="ARBA" id="ARBA00022475"/>
    </source>
</evidence>
<feature type="transmembrane region" description="Helical" evidence="7">
    <location>
        <begin position="35"/>
        <end position="53"/>
    </location>
</feature>
<keyword evidence="9" id="KW-1185">Reference proteome</keyword>
<dbReference type="InterPro" id="IPR001851">
    <property type="entry name" value="ABC_transp_permease"/>
</dbReference>
<feature type="transmembrane region" description="Helical" evidence="7">
    <location>
        <begin position="224"/>
        <end position="242"/>
    </location>
</feature>
<reference evidence="8" key="1">
    <citation type="submission" date="2022-09" db="EMBL/GenBank/DDBJ databases">
        <title>Diverse halophilic archaea isolated from saline environments.</title>
        <authorList>
            <person name="Cui H.-L."/>
        </authorList>
    </citation>
    <scope>NUCLEOTIDE SEQUENCE</scope>
    <source>
        <strain evidence="8">ZS-35-S2</strain>
    </source>
</reference>
<dbReference type="Proteomes" id="UP001057580">
    <property type="component" value="Chromosome"/>
</dbReference>
<feature type="transmembrane region" description="Helical" evidence="7">
    <location>
        <begin position="309"/>
        <end position="342"/>
    </location>
</feature>
<dbReference type="PANTHER" id="PTHR30482">
    <property type="entry name" value="HIGH-AFFINITY BRANCHED-CHAIN AMINO ACID TRANSPORT SYSTEM PERMEASE"/>
    <property type="match status" value="1"/>
</dbReference>
<evidence type="ECO:0000256" key="4">
    <source>
        <dbReference type="ARBA" id="ARBA00022989"/>
    </source>
</evidence>
<organism evidence="8 9">
    <name type="scientific">Salinirubellus salinus</name>
    <dbReference type="NCBI Taxonomy" id="1364945"/>
    <lineage>
        <taxon>Archaea</taxon>
        <taxon>Methanobacteriati</taxon>
        <taxon>Methanobacteriota</taxon>
        <taxon>Stenosarchaea group</taxon>
        <taxon>Halobacteria</taxon>
        <taxon>Halobacteriales</taxon>
        <taxon>Natronomonadaceae</taxon>
        <taxon>Salinirubellus</taxon>
    </lineage>
</organism>
<keyword evidence="5 7" id="KW-0472">Membrane</keyword>
<evidence type="ECO:0000256" key="1">
    <source>
        <dbReference type="ARBA" id="ARBA00004651"/>
    </source>
</evidence>
<evidence type="ECO:0000313" key="8">
    <source>
        <dbReference type="EMBL" id="UWM56070.1"/>
    </source>
</evidence>
<accession>A0A9E7U635</accession>
<feature type="transmembrane region" description="Helical" evidence="7">
    <location>
        <begin position="116"/>
        <end position="138"/>
    </location>
</feature>
<protein>
    <submittedName>
        <fullName evidence="8">Branched-chain amino acid ABC transporter permease</fullName>
    </submittedName>
</protein>
<dbReference type="GO" id="GO:0005886">
    <property type="term" value="C:plasma membrane"/>
    <property type="evidence" value="ECO:0007669"/>
    <property type="project" value="UniProtKB-SubCell"/>
</dbReference>
<dbReference type="EMBL" id="CP104003">
    <property type="protein sequence ID" value="UWM56070.1"/>
    <property type="molecule type" value="Genomic_DNA"/>
</dbReference>
<name>A0A9E7U635_9EURY</name>
<keyword evidence="3 7" id="KW-0812">Transmembrane</keyword>
<feature type="transmembrane region" description="Helical" evidence="7">
    <location>
        <begin position="276"/>
        <end position="294"/>
    </location>
</feature>
<dbReference type="GO" id="GO:0015658">
    <property type="term" value="F:branched-chain amino acid transmembrane transporter activity"/>
    <property type="evidence" value="ECO:0007669"/>
    <property type="project" value="InterPro"/>
</dbReference>
<dbReference type="PANTHER" id="PTHR30482:SF10">
    <property type="entry name" value="HIGH-AFFINITY BRANCHED-CHAIN AMINO ACID TRANSPORT PROTEIN BRAE"/>
    <property type="match status" value="1"/>
</dbReference>
<dbReference type="AlphaFoldDB" id="A0A9E7U635"/>
<keyword evidence="2" id="KW-1003">Cell membrane</keyword>
<feature type="transmembrane region" description="Helical" evidence="7">
    <location>
        <begin position="83"/>
        <end position="104"/>
    </location>
</feature>
<evidence type="ECO:0000256" key="6">
    <source>
        <dbReference type="SAM" id="MobiDB-lite"/>
    </source>
</evidence>
<sequence>MSAQSAGLTDRVRNLLVDVFGGNDARMIAGTMGGIYLLLIVFSLVAGFGLGGIVNTLRAATVFAAGYGMLVLALNLHWGYTGLFNIGVAGFMAVGTYTTAILSAPPEASPGAGLGLPIPIAILGGMFAAALVGLLTALPALRLRADYLAIVTVALSEIIRLAVKSGTLAEFTIFGVTLGTGGGRGISYPAPGSLGGWVLDNVPGGEALVDVGQALGIAKPVMSGLVYLVVLILFAAAFYWLLVRIGNSPFGRVLKAIREDELVASSLGKDTRVFKLKVFAVGCALMGLAGYLWIGRSGFVNDLSFRPNITFFIFIALIIGGAGSNTGALLGGMVFSSLLFYLPQFLSQNFGSSGSAPGDFLGALAGLDEFVAYTLQNISSLRFVLIGVLLVYLMHNRPDGLLGHRKEDAAAVNLLERSSKPPGSGATVADGGEGGERDE</sequence>
<proteinExistence type="predicted"/>
<dbReference type="InterPro" id="IPR043428">
    <property type="entry name" value="LivM-like"/>
</dbReference>
<dbReference type="GeneID" id="74942196"/>
<dbReference type="CDD" id="cd06581">
    <property type="entry name" value="TM_PBP1_LivM_like"/>
    <property type="match status" value="1"/>
</dbReference>
<evidence type="ECO:0000313" key="9">
    <source>
        <dbReference type="Proteomes" id="UP001057580"/>
    </source>
</evidence>
<evidence type="ECO:0000256" key="3">
    <source>
        <dbReference type="ARBA" id="ARBA00022692"/>
    </source>
</evidence>
<dbReference type="RefSeq" id="WP_260595190.1">
    <property type="nucleotide sequence ID" value="NZ_CP104003.1"/>
</dbReference>
<keyword evidence="4 7" id="KW-1133">Transmembrane helix</keyword>
<feature type="transmembrane region" description="Helical" evidence="7">
    <location>
        <begin position="59"/>
        <end position="76"/>
    </location>
</feature>
<evidence type="ECO:0000256" key="7">
    <source>
        <dbReference type="SAM" id="Phobius"/>
    </source>
</evidence>
<dbReference type="KEGG" id="ssai:N0B31_07200"/>
<feature type="region of interest" description="Disordered" evidence="6">
    <location>
        <begin position="416"/>
        <end position="439"/>
    </location>
</feature>
<evidence type="ECO:0000256" key="5">
    <source>
        <dbReference type="ARBA" id="ARBA00023136"/>
    </source>
</evidence>
<comment type="subcellular location">
    <subcellularLocation>
        <location evidence="1">Cell membrane</location>
        <topology evidence="1">Multi-pass membrane protein</topology>
    </subcellularLocation>
</comment>